<reference evidence="6 7" key="1">
    <citation type="journal article" date="2020" name="Front. Microbiol.">
        <title>Genetic Organization of the aprX-lipA2 Operon Affects the Proteolytic Potential of Pseudomonas Species in Milk.</title>
        <authorList>
            <person name="Maier C."/>
            <person name="Huptas C."/>
            <person name="von Neubeck M."/>
            <person name="Scherer S."/>
            <person name="Wenning M."/>
            <person name="Lucking G."/>
        </authorList>
    </citation>
    <scope>NUCLEOTIDE SEQUENCE [LARGE SCALE GENOMIC DNA]</scope>
    <source>
        <strain evidence="6 7">DSM 16272</strain>
    </source>
</reference>
<comment type="caution">
    <text evidence="6">The sequence shown here is derived from an EMBL/GenBank/DDBJ whole genome shotgun (WGS) entry which is preliminary data.</text>
</comment>
<accession>A0A7Y1AC23</accession>
<dbReference type="SUPFAM" id="SSF46689">
    <property type="entry name" value="Homeodomain-like"/>
    <property type="match status" value="1"/>
</dbReference>
<gene>
    <name evidence="6" type="ORF">HBO38_32085</name>
</gene>
<proteinExistence type="predicted"/>
<organism evidence="6 7">
    <name type="scientific">Pseudomonas veronii</name>
    <dbReference type="NCBI Taxonomy" id="76761"/>
    <lineage>
        <taxon>Bacteria</taxon>
        <taxon>Pseudomonadati</taxon>
        <taxon>Pseudomonadota</taxon>
        <taxon>Gammaproteobacteria</taxon>
        <taxon>Pseudomonadales</taxon>
        <taxon>Pseudomonadaceae</taxon>
        <taxon>Pseudomonas</taxon>
    </lineage>
</organism>
<evidence type="ECO:0000256" key="3">
    <source>
        <dbReference type="ARBA" id="ARBA00023163"/>
    </source>
</evidence>
<keyword evidence="1" id="KW-0805">Transcription regulation</keyword>
<sequence>MHTELTKRRGRPPKANEIKPDAIIRAALKSFAMHGFEGASLRRIATTANVDVALISHRHGTKLELWKAVVDDIADKFVVQLSRPLEPFDAANQTSVQRLLLAVDQMIDFSAESPEISMFVIKEVAQQDERFLYVYERLIRPAQEILLPIVEHAIADGFLKNVDPQLFFYNVSGAIALTVSLRSFVGQFGREAFSSENFSSSMKSLWRVLLQQESERPAVSQAVTV</sequence>
<dbReference type="PANTHER" id="PTHR30055">
    <property type="entry name" value="HTH-TYPE TRANSCRIPTIONAL REGULATOR RUTR"/>
    <property type="match status" value="1"/>
</dbReference>
<evidence type="ECO:0000256" key="4">
    <source>
        <dbReference type="PROSITE-ProRule" id="PRU00335"/>
    </source>
</evidence>
<dbReference type="GO" id="GO:0000976">
    <property type="term" value="F:transcription cis-regulatory region binding"/>
    <property type="evidence" value="ECO:0007669"/>
    <property type="project" value="TreeGrafter"/>
</dbReference>
<feature type="DNA-binding region" description="H-T-H motif" evidence="4">
    <location>
        <begin position="40"/>
        <end position="59"/>
    </location>
</feature>
<dbReference type="InterPro" id="IPR036271">
    <property type="entry name" value="Tet_transcr_reg_TetR-rel_C_sf"/>
</dbReference>
<evidence type="ECO:0000256" key="1">
    <source>
        <dbReference type="ARBA" id="ARBA00023015"/>
    </source>
</evidence>
<protein>
    <submittedName>
        <fullName evidence="6">TetR/AcrR family transcriptional regulator</fullName>
    </submittedName>
</protein>
<dbReference type="PROSITE" id="PS50977">
    <property type="entry name" value="HTH_TETR_2"/>
    <property type="match status" value="1"/>
</dbReference>
<dbReference type="Pfam" id="PF00440">
    <property type="entry name" value="TetR_N"/>
    <property type="match status" value="1"/>
</dbReference>
<dbReference type="Gene3D" id="1.10.357.10">
    <property type="entry name" value="Tetracycline Repressor, domain 2"/>
    <property type="match status" value="1"/>
</dbReference>
<name>A0A7Y1AC23_PSEVE</name>
<keyword evidence="3" id="KW-0804">Transcription</keyword>
<dbReference type="RefSeq" id="WP_169886246.1">
    <property type="nucleotide sequence ID" value="NZ_JAAQWG010000075.1"/>
</dbReference>
<evidence type="ECO:0000256" key="2">
    <source>
        <dbReference type="ARBA" id="ARBA00023125"/>
    </source>
</evidence>
<dbReference type="InterPro" id="IPR050109">
    <property type="entry name" value="HTH-type_TetR-like_transc_reg"/>
</dbReference>
<keyword evidence="2 4" id="KW-0238">DNA-binding</keyword>
<dbReference type="InterPro" id="IPR009057">
    <property type="entry name" value="Homeodomain-like_sf"/>
</dbReference>
<dbReference type="AlphaFoldDB" id="A0A7Y1AC23"/>
<evidence type="ECO:0000259" key="5">
    <source>
        <dbReference type="PROSITE" id="PS50977"/>
    </source>
</evidence>
<feature type="domain" description="HTH tetR-type" evidence="5">
    <location>
        <begin position="17"/>
        <end position="77"/>
    </location>
</feature>
<dbReference type="EMBL" id="JAAQWG010000075">
    <property type="protein sequence ID" value="NMY13005.1"/>
    <property type="molecule type" value="Genomic_DNA"/>
</dbReference>
<dbReference type="InterPro" id="IPR001647">
    <property type="entry name" value="HTH_TetR"/>
</dbReference>
<dbReference type="Proteomes" id="UP000537729">
    <property type="component" value="Unassembled WGS sequence"/>
</dbReference>
<evidence type="ECO:0000313" key="6">
    <source>
        <dbReference type="EMBL" id="NMY13005.1"/>
    </source>
</evidence>
<dbReference type="SUPFAM" id="SSF48498">
    <property type="entry name" value="Tetracyclin repressor-like, C-terminal domain"/>
    <property type="match status" value="1"/>
</dbReference>
<dbReference type="PANTHER" id="PTHR30055:SF234">
    <property type="entry name" value="HTH-TYPE TRANSCRIPTIONAL REGULATOR BETI"/>
    <property type="match status" value="1"/>
</dbReference>
<dbReference type="GO" id="GO:0003700">
    <property type="term" value="F:DNA-binding transcription factor activity"/>
    <property type="evidence" value="ECO:0007669"/>
    <property type="project" value="TreeGrafter"/>
</dbReference>
<evidence type="ECO:0000313" key="7">
    <source>
        <dbReference type="Proteomes" id="UP000537729"/>
    </source>
</evidence>